<dbReference type="OrthoDB" id="288590at2759"/>
<dbReference type="GO" id="GO:0046872">
    <property type="term" value="F:metal ion binding"/>
    <property type="evidence" value="ECO:0007669"/>
    <property type="project" value="UniProtKB-KW"/>
</dbReference>
<dbReference type="InterPro" id="IPR026992">
    <property type="entry name" value="DIOX_N"/>
</dbReference>
<evidence type="ECO:0000313" key="3">
    <source>
        <dbReference type="Proteomes" id="UP000694843"/>
    </source>
</evidence>
<sequence length="347" mass="39145">MSPGSLPVIDLGLLSSPEGRETLHQQVYDALTGPGFLYLQGVPAYDPDELHECTQWFFKLPLEERMRISKKMFVPSSSYTYRGFFPVQLGKQSHKEGFEMGSFMEGPGSAPYEWAKFFFEDNQWPRDPPDSKPFASIFRERMEKYYQVFTDAGMTLLQLVAGAWGAEKDTLTKLFGSTHLSTFRLIRYPSRGSDLPECALKDDIVLQCDEHQDSGFVTMLETFGYPGLQLQTAEGTWQDVEYRKGSLIVNIGLLLSKISGGLIKATHHRVVDCGAERFSVPFFLEPRFDANVNVTLTPPACLTKTKDTVVLLPSGKPLPYGSWLLKNLVGFIEYKSLEKYLKDAENV</sequence>
<dbReference type="InterPro" id="IPR005123">
    <property type="entry name" value="Oxoglu/Fe-dep_dioxygenase_dom"/>
</dbReference>
<dbReference type="RefSeq" id="XP_018012889.1">
    <property type="nucleotide sequence ID" value="XM_018157400.2"/>
</dbReference>
<proteinExistence type="inferred from homology"/>
<dbReference type="Pfam" id="PF14226">
    <property type="entry name" value="DIOX_N"/>
    <property type="match status" value="1"/>
</dbReference>
<dbReference type="InterPro" id="IPR044861">
    <property type="entry name" value="IPNS-like_FE2OG_OXY"/>
</dbReference>
<keyword evidence="1" id="KW-0479">Metal-binding</keyword>
<dbReference type="GeneID" id="108669954"/>
<reference evidence="4" key="1">
    <citation type="submission" date="2025-08" db="UniProtKB">
        <authorList>
            <consortium name="RefSeq"/>
        </authorList>
    </citation>
    <scope>IDENTIFICATION</scope>
    <source>
        <tissue evidence="4">Whole organism</tissue>
    </source>
</reference>
<keyword evidence="1" id="KW-0408">Iron</keyword>
<comment type="similarity">
    <text evidence="1">Belongs to the iron/ascorbate-dependent oxidoreductase family.</text>
</comment>
<dbReference type="GO" id="GO:0016491">
    <property type="term" value="F:oxidoreductase activity"/>
    <property type="evidence" value="ECO:0007669"/>
    <property type="project" value="UniProtKB-KW"/>
</dbReference>
<evidence type="ECO:0000256" key="1">
    <source>
        <dbReference type="RuleBase" id="RU003682"/>
    </source>
</evidence>
<keyword evidence="1" id="KW-0560">Oxidoreductase</keyword>
<evidence type="ECO:0000313" key="4">
    <source>
        <dbReference type="RefSeq" id="XP_018012889.1"/>
    </source>
</evidence>
<dbReference type="KEGG" id="hazt:108669954"/>
<dbReference type="InterPro" id="IPR050231">
    <property type="entry name" value="Iron_ascorbate_oxido_reductase"/>
</dbReference>
<dbReference type="InterPro" id="IPR027443">
    <property type="entry name" value="IPNS-like_sf"/>
</dbReference>
<dbReference type="AlphaFoldDB" id="A0A8B7NGY3"/>
<dbReference type="PRINTS" id="PR00682">
    <property type="entry name" value="IPNSYNTHASE"/>
</dbReference>
<accession>A0A8B7NGY3</accession>
<dbReference type="OMA" id="KMKTWVE"/>
<organism evidence="3 4">
    <name type="scientific">Hyalella azteca</name>
    <name type="common">Amphipod</name>
    <dbReference type="NCBI Taxonomy" id="294128"/>
    <lineage>
        <taxon>Eukaryota</taxon>
        <taxon>Metazoa</taxon>
        <taxon>Ecdysozoa</taxon>
        <taxon>Arthropoda</taxon>
        <taxon>Crustacea</taxon>
        <taxon>Multicrustacea</taxon>
        <taxon>Malacostraca</taxon>
        <taxon>Eumalacostraca</taxon>
        <taxon>Peracarida</taxon>
        <taxon>Amphipoda</taxon>
        <taxon>Senticaudata</taxon>
        <taxon>Talitrida</taxon>
        <taxon>Talitroidea</taxon>
        <taxon>Hyalellidae</taxon>
        <taxon>Hyalella</taxon>
    </lineage>
</organism>
<name>A0A8B7NGY3_HYAAZ</name>
<dbReference type="SUPFAM" id="SSF51197">
    <property type="entry name" value="Clavaminate synthase-like"/>
    <property type="match status" value="1"/>
</dbReference>
<keyword evidence="3" id="KW-1185">Reference proteome</keyword>
<dbReference type="PROSITE" id="PS51471">
    <property type="entry name" value="FE2OG_OXY"/>
    <property type="match status" value="1"/>
</dbReference>
<protein>
    <submittedName>
        <fullName evidence="4">2-oxoglutarate-dependent dioxygenase tropC-like isoform X1</fullName>
    </submittedName>
</protein>
<dbReference type="Pfam" id="PF03171">
    <property type="entry name" value="2OG-FeII_Oxy"/>
    <property type="match status" value="1"/>
</dbReference>
<dbReference type="PANTHER" id="PTHR47990">
    <property type="entry name" value="2-OXOGLUTARATE (2OG) AND FE(II)-DEPENDENT OXYGENASE SUPERFAMILY PROTEIN-RELATED"/>
    <property type="match status" value="1"/>
</dbReference>
<dbReference type="Gene3D" id="2.60.120.330">
    <property type="entry name" value="B-lactam Antibiotic, Isopenicillin N Synthase, Chain"/>
    <property type="match status" value="1"/>
</dbReference>
<gene>
    <name evidence="4" type="primary">LOC108669954</name>
</gene>
<feature type="domain" description="Fe2OG dioxygenase" evidence="2">
    <location>
        <begin position="178"/>
        <end position="286"/>
    </location>
</feature>
<evidence type="ECO:0000259" key="2">
    <source>
        <dbReference type="PROSITE" id="PS51471"/>
    </source>
</evidence>
<dbReference type="Proteomes" id="UP000694843">
    <property type="component" value="Unplaced"/>
</dbReference>